<accession>A0A4R4VTZ0</accession>
<dbReference type="AlphaFoldDB" id="A0A4R4VTZ0"/>
<keyword evidence="3" id="KW-1185">Reference proteome</keyword>
<comment type="caution">
    <text evidence="2">The sequence shown here is derived from an EMBL/GenBank/DDBJ whole genome shotgun (WGS) entry which is preliminary data.</text>
</comment>
<evidence type="ECO:0000313" key="3">
    <source>
        <dbReference type="Proteomes" id="UP000294543"/>
    </source>
</evidence>
<proteinExistence type="predicted"/>
<sequence>MASWPGWWSASRGPAPYRGLSAYEPEDARWFFGREHAVGVLVARLAGRPDERGPLTVVAPVSPS</sequence>
<dbReference type="EMBL" id="SMKP01000248">
    <property type="protein sequence ID" value="TDD08771.1"/>
    <property type="molecule type" value="Genomic_DNA"/>
</dbReference>
<organism evidence="2 3">
    <name type="scientific">Nonomuraea diastatica</name>
    <dbReference type="NCBI Taxonomy" id="1848329"/>
    <lineage>
        <taxon>Bacteria</taxon>
        <taxon>Bacillati</taxon>
        <taxon>Actinomycetota</taxon>
        <taxon>Actinomycetes</taxon>
        <taxon>Streptosporangiales</taxon>
        <taxon>Streptosporangiaceae</taxon>
        <taxon>Nonomuraea</taxon>
    </lineage>
</organism>
<name>A0A4R4VTZ0_9ACTN</name>
<dbReference type="RefSeq" id="WP_132518595.1">
    <property type="nucleotide sequence ID" value="NZ_SMKP01000248.1"/>
</dbReference>
<gene>
    <name evidence="2" type="ORF">E1294_47310</name>
</gene>
<protein>
    <recommendedName>
        <fullName evidence="1">Novel STAND NTPase 1 domain-containing protein</fullName>
    </recommendedName>
</protein>
<evidence type="ECO:0000259" key="1">
    <source>
        <dbReference type="Pfam" id="PF20703"/>
    </source>
</evidence>
<evidence type="ECO:0000313" key="2">
    <source>
        <dbReference type="EMBL" id="TDD08771.1"/>
    </source>
</evidence>
<feature type="domain" description="Novel STAND NTPase 1" evidence="1">
    <location>
        <begin position="16"/>
        <end position="58"/>
    </location>
</feature>
<dbReference type="OrthoDB" id="3700784at2"/>
<dbReference type="Pfam" id="PF20703">
    <property type="entry name" value="nSTAND1"/>
    <property type="match status" value="1"/>
</dbReference>
<reference evidence="2 3" key="1">
    <citation type="submission" date="2019-03" db="EMBL/GenBank/DDBJ databases">
        <title>Draft genome sequences of novel Actinobacteria.</title>
        <authorList>
            <person name="Sahin N."/>
            <person name="Ay H."/>
            <person name="Saygin H."/>
        </authorList>
    </citation>
    <scope>NUCLEOTIDE SEQUENCE [LARGE SCALE GENOMIC DNA]</scope>
    <source>
        <strain evidence="2 3">KC712</strain>
    </source>
</reference>
<dbReference type="Proteomes" id="UP000294543">
    <property type="component" value="Unassembled WGS sequence"/>
</dbReference>
<dbReference type="InterPro" id="IPR049052">
    <property type="entry name" value="nSTAND1"/>
</dbReference>